<dbReference type="OrthoDB" id="191139at2759"/>
<dbReference type="Pfam" id="PF00106">
    <property type="entry name" value="adh_short"/>
    <property type="match status" value="1"/>
</dbReference>
<reference evidence="4 5" key="1">
    <citation type="submission" date="2016-07" db="EMBL/GenBank/DDBJ databases">
        <title>Pervasive Adenine N6-methylation of Active Genes in Fungi.</title>
        <authorList>
            <consortium name="DOE Joint Genome Institute"/>
            <person name="Mondo S.J."/>
            <person name="Dannebaum R.O."/>
            <person name="Kuo R.C."/>
            <person name="Labutti K."/>
            <person name="Haridas S."/>
            <person name="Kuo A."/>
            <person name="Salamov A."/>
            <person name="Ahrendt S.R."/>
            <person name="Lipzen A."/>
            <person name="Sullivan W."/>
            <person name="Andreopoulos W.B."/>
            <person name="Clum A."/>
            <person name="Lindquist E."/>
            <person name="Daum C."/>
            <person name="Ramamoorthy G.K."/>
            <person name="Gryganskyi A."/>
            <person name="Culley D."/>
            <person name="Magnuson J.K."/>
            <person name="James T.Y."/>
            <person name="O'Malley M.A."/>
            <person name="Stajich J.E."/>
            <person name="Spatafora J.W."/>
            <person name="Visel A."/>
            <person name="Grigoriev I.V."/>
        </authorList>
    </citation>
    <scope>NUCLEOTIDE SEQUENCE [LARGE SCALE GENOMIC DNA]</scope>
    <source>
        <strain evidence="4 5">CBS 115471</strain>
    </source>
</reference>
<accession>A0A1Y1Y7A8</accession>
<organism evidence="4 5">
    <name type="scientific">Clohesyomyces aquaticus</name>
    <dbReference type="NCBI Taxonomy" id="1231657"/>
    <lineage>
        <taxon>Eukaryota</taxon>
        <taxon>Fungi</taxon>
        <taxon>Dikarya</taxon>
        <taxon>Ascomycota</taxon>
        <taxon>Pezizomycotina</taxon>
        <taxon>Dothideomycetes</taxon>
        <taxon>Pleosporomycetidae</taxon>
        <taxon>Pleosporales</taxon>
        <taxon>Lindgomycetaceae</taxon>
        <taxon>Clohesyomyces</taxon>
    </lineage>
</organism>
<evidence type="ECO:0000313" key="5">
    <source>
        <dbReference type="Proteomes" id="UP000193144"/>
    </source>
</evidence>
<comment type="caution">
    <text evidence="4">The sequence shown here is derived from an EMBL/GenBank/DDBJ whole genome shotgun (WGS) entry which is preliminary data.</text>
</comment>
<evidence type="ECO:0000256" key="3">
    <source>
        <dbReference type="ARBA" id="ARBA00023002"/>
    </source>
</evidence>
<name>A0A1Y1Y7A8_9PLEO</name>
<comment type="similarity">
    <text evidence="1">Belongs to the short-chain dehydrogenases/reductases (SDR) family.</text>
</comment>
<keyword evidence="2" id="KW-0521">NADP</keyword>
<dbReference type="AlphaFoldDB" id="A0A1Y1Y7A8"/>
<dbReference type="InterPro" id="IPR036291">
    <property type="entry name" value="NAD(P)-bd_dom_sf"/>
</dbReference>
<dbReference type="Proteomes" id="UP000193144">
    <property type="component" value="Unassembled WGS sequence"/>
</dbReference>
<dbReference type="Gene3D" id="3.40.50.720">
    <property type="entry name" value="NAD(P)-binding Rossmann-like Domain"/>
    <property type="match status" value="1"/>
</dbReference>
<protein>
    <recommendedName>
        <fullName evidence="6">Short-chain dehydrogenase</fullName>
    </recommendedName>
</protein>
<evidence type="ECO:0000256" key="1">
    <source>
        <dbReference type="ARBA" id="ARBA00006484"/>
    </source>
</evidence>
<dbReference type="PRINTS" id="PR00081">
    <property type="entry name" value="GDHRDH"/>
</dbReference>
<dbReference type="STRING" id="1231657.A0A1Y1Y7A8"/>
<keyword evidence="5" id="KW-1185">Reference proteome</keyword>
<dbReference type="SUPFAM" id="SSF51735">
    <property type="entry name" value="NAD(P)-binding Rossmann-fold domains"/>
    <property type="match status" value="1"/>
</dbReference>
<evidence type="ECO:0000256" key="2">
    <source>
        <dbReference type="ARBA" id="ARBA00022857"/>
    </source>
</evidence>
<dbReference type="InterPro" id="IPR002347">
    <property type="entry name" value="SDR_fam"/>
</dbReference>
<evidence type="ECO:0000313" key="4">
    <source>
        <dbReference type="EMBL" id="ORX93900.1"/>
    </source>
</evidence>
<evidence type="ECO:0008006" key="6">
    <source>
        <dbReference type="Google" id="ProtNLM"/>
    </source>
</evidence>
<dbReference type="PANTHER" id="PTHR24320">
    <property type="entry name" value="RETINOL DEHYDROGENASE"/>
    <property type="match status" value="1"/>
</dbReference>
<keyword evidence="3" id="KW-0560">Oxidoreductase</keyword>
<dbReference type="PANTHER" id="PTHR24320:SF236">
    <property type="entry name" value="SHORT-CHAIN DEHYDROGENASE-RELATED"/>
    <property type="match status" value="1"/>
</dbReference>
<dbReference type="EMBL" id="MCFA01000324">
    <property type="protein sequence ID" value="ORX93900.1"/>
    <property type="molecule type" value="Genomic_DNA"/>
</dbReference>
<dbReference type="GO" id="GO:0016491">
    <property type="term" value="F:oxidoreductase activity"/>
    <property type="evidence" value="ECO:0007669"/>
    <property type="project" value="UniProtKB-KW"/>
</dbReference>
<sequence>MSTFSQMFPPEPQFTESNLPDLSGRVFIVTGAASGVGLELAKILYSKNGTIYVAARSSDRAKVGVDTVQSAVRGSRGSVNPMILDLANLATIRSAVHDFQFKESRLDVLFLNGAVMTPPAGSKSVDGYDLELATNCLGGFLLARLLHPTLKATASAPQTAHNGVRVVWVCSLFNINTPKGGMRFDSAGNPAQLKAMENYMQTKVGGYFLACELAEDQATDGIIHVSLHPGLMKTELQRHIPAPLRFAMGKVFKGPKYGAYTELYAGLSPDVKTGAFYVPWGRPGSPPSHLEASLKGQGSEKSISTRFYEWCERETSRFI</sequence>
<proteinExistence type="inferred from homology"/>
<gene>
    <name evidence="4" type="ORF">BCR34DRAFT_550569</name>
</gene>